<keyword evidence="8" id="KW-1185">Reference proteome</keyword>
<feature type="compositionally biased region" description="Basic and acidic residues" evidence="6">
    <location>
        <begin position="1"/>
        <end position="11"/>
    </location>
</feature>
<evidence type="ECO:0000256" key="4">
    <source>
        <dbReference type="ARBA" id="ARBA00022833"/>
    </source>
</evidence>
<dbReference type="InParanoid" id="A0A6I8TQ15"/>
<dbReference type="GO" id="GO:0005634">
    <property type="term" value="C:nucleus"/>
    <property type="evidence" value="ECO:0007669"/>
    <property type="project" value="UniProtKB-SubCell"/>
</dbReference>
<keyword evidence="5" id="KW-0539">Nucleus</keyword>
<sequence length="438" mass="49703">MSEVLAKKCENSVRSSAVNENSWEAGKENRPASADAFLTPKGAGSRKRSHDGASKHVSKRCIIESYTQEVVINGECVYRCVLEDGCDYLQKVFRPSNFERHFRLCHPMAYDLLNIGPLAGKSTSPNTEPAITIRMTVQRLLGGIVKMVTIHGLPFEATEWEGFQEVVGPLLKAYNLTINRHNITKYVSKAAEGINFMISQELKGKMFSLKLDIVSKMYRSMLGINCQYINNSGVVVKRNLGIIELHNRHTSQNLKEELMKVLRCFSVDVRQIITITIDNASNMVKLVKLLSDESENAYEFCDTETDDVNTLEIEDDDFNALDSDVPEKPAVLEWVRALEDFAPDEFVAAVRCGAHTTQLVVHDVCKEEDHKETLKDIRKKVKKFRSTEYKAFFDVSEGASYPSLPNETRWNSDYKMQLTLNKERSFFEKLGAQYPDLE</sequence>
<dbReference type="GO" id="GO:0008270">
    <property type="term" value="F:zinc ion binding"/>
    <property type="evidence" value="ECO:0007669"/>
    <property type="project" value="UniProtKB-KW"/>
</dbReference>
<proteinExistence type="predicted"/>
<keyword evidence="3" id="KW-0863">Zinc-finger</keyword>
<dbReference type="SUPFAM" id="SSF53098">
    <property type="entry name" value="Ribonuclease H-like"/>
    <property type="match status" value="1"/>
</dbReference>
<dbReference type="Proteomes" id="UP000008820">
    <property type="component" value="Chromosome 1"/>
</dbReference>
<keyword evidence="4" id="KW-0862">Zinc</keyword>
<keyword evidence="2" id="KW-0479">Metal-binding</keyword>
<evidence type="ECO:0000256" key="2">
    <source>
        <dbReference type="ARBA" id="ARBA00022723"/>
    </source>
</evidence>
<evidence type="ECO:0000313" key="8">
    <source>
        <dbReference type="Proteomes" id="UP000008820"/>
    </source>
</evidence>
<dbReference type="OrthoDB" id="7787952at2759"/>
<protein>
    <submittedName>
        <fullName evidence="7">Uncharacterized protein</fullName>
    </submittedName>
</protein>
<reference evidence="7" key="2">
    <citation type="submission" date="2020-05" db="UniProtKB">
        <authorList>
            <consortium name="EnsemblMetazoa"/>
        </authorList>
    </citation>
    <scope>IDENTIFICATION</scope>
    <source>
        <strain evidence="7">LVP_AGWG</strain>
    </source>
</reference>
<evidence type="ECO:0000256" key="5">
    <source>
        <dbReference type="ARBA" id="ARBA00023242"/>
    </source>
</evidence>
<evidence type="ECO:0000256" key="1">
    <source>
        <dbReference type="ARBA" id="ARBA00004123"/>
    </source>
</evidence>
<dbReference type="PANTHER" id="PTHR46481">
    <property type="entry name" value="ZINC FINGER BED DOMAIN-CONTAINING PROTEIN 4"/>
    <property type="match status" value="1"/>
</dbReference>
<dbReference type="AlphaFoldDB" id="A0A6I8TQ15"/>
<feature type="compositionally biased region" description="Polar residues" evidence="6">
    <location>
        <begin position="12"/>
        <end position="22"/>
    </location>
</feature>
<organism evidence="7 8">
    <name type="scientific">Aedes aegypti</name>
    <name type="common">Yellowfever mosquito</name>
    <name type="synonym">Culex aegypti</name>
    <dbReference type="NCBI Taxonomy" id="7159"/>
    <lineage>
        <taxon>Eukaryota</taxon>
        <taxon>Metazoa</taxon>
        <taxon>Ecdysozoa</taxon>
        <taxon>Arthropoda</taxon>
        <taxon>Hexapoda</taxon>
        <taxon>Insecta</taxon>
        <taxon>Pterygota</taxon>
        <taxon>Neoptera</taxon>
        <taxon>Endopterygota</taxon>
        <taxon>Diptera</taxon>
        <taxon>Nematocera</taxon>
        <taxon>Culicoidea</taxon>
        <taxon>Culicidae</taxon>
        <taxon>Culicinae</taxon>
        <taxon>Aedini</taxon>
        <taxon>Aedes</taxon>
        <taxon>Stegomyia</taxon>
    </lineage>
</organism>
<evidence type="ECO:0000313" key="7">
    <source>
        <dbReference type="EnsemblMetazoa" id="AAEL022852-PA"/>
    </source>
</evidence>
<comment type="subcellular location">
    <subcellularLocation>
        <location evidence="1">Nucleus</location>
    </subcellularLocation>
</comment>
<dbReference type="InterPro" id="IPR052035">
    <property type="entry name" value="ZnF_BED_domain_contain"/>
</dbReference>
<reference evidence="7 8" key="1">
    <citation type="submission" date="2017-06" db="EMBL/GenBank/DDBJ databases">
        <title>Aedes aegypti genome working group (AGWG) sequencing and assembly.</title>
        <authorList>
            <consortium name="Aedes aegypti Genome Working Group (AGWG)"/>
            <person name="Matthews B.J."/>
        </authorList>
    </citation>
    <scope>NUCLEOTIDE SEQUENCE [LARGE SCALE GENOMIC DNA]</scope>
    <source>
        <strain evidence="7 8">LVP_AGWG</strain>
    </source>
</reference>
<dbReference type="InterPro" id="IPR012337">
    <property type="entry name" value="RNaseH-like_sf"/>
</dbReference>
<dbReference type="EnsemblMetazoa" id="AAEL022852-RA">
    <property type="protein sequence ID" value="AAEL022852-PA"/>
    <property type="gene ID" value="AAEL022852"/>
</dbReference>
<dbReference type="PANTHER" id="PTHR46481:SF10">
    <property type="entry name" value="ZINC FINGER BED DOMAIN-CONTAINING PROTEIN 39"/>
    <property type="match status" value="1"/>
</dbReference>
<gene>
    <name evidence="7" type="primary">110674296</name>
</gene>
<feature type="region of interest" description="Disordered" evidence="6">
    <location>
        <begin position="1"/>
        <end position="51"/>
    </location>
</feature>
<name>A0A6I8TQ15_AEDAE</name>
<evidence type="ECO:0000256" key="3">
    <source>
        <dbReference type="ARBA" id="ARBA00022771"/>
    </source>
</evidence>
<evidence type="ECO:0000256" key="6">
    <source>
        <dbReference type="SAM" id="MobiDB-lite"/>
    </source>
</evidence>
<accession>A0A6I8TQ15</accession>